<proteinExistence type="predicted"/>
<sequence length="155" mass="17884">MSYIVCKSGKNRQVGEVGQCHMFVITCTILLLISRARHRTVYGYGRQKYGRDRIKFWSIRYGDRNTRTVYRIVYLQTTYQALKNTLMLNPLQSSWNTVLTDCCDQAFCLLRGDRITAVTAVNGTVIYGHLKFETVRSRSQLSNAKKPTKKALLYV</sequence>
<evidence type="ECO:0000313" key="1">
    <source>
        <dbReference type="EMBL" id="KAE9390233.1"/>
    </source>
</evidence>
<dbReference type="AlphaFoldDB" id="A0A6A4GXR0"/>
<organism evidence="1 2">
    <name type="scientific">Gymnopus androsaceus JB14</name>
    <dbReference type="NCBI Taxonomy" id="1447944"/>
    <lineage>
        <taxon>Eukaryota</taxon>
        <taxon>Fungi</taxon>
        <taxon>Dikarya</taxon>
        <taxon>Basidiomycota</taxon>
        <taxon>Agaricomycotina</taxon>
        <taxon>Agaricomycetes</taxon>
        <taxon>Agaricomycetidae</taxon>
        <taxon>Agaricales</taxon>
        <taxon>Marasmiineae</taxon>
        <taxon>Omphalotaceae</taxon>
        <taxon>Gymnopus</taxon>
    </lineage>
</organism>
<evidence type="ECO:0000313" key="2">
    <source>
        <dbReference type="Proteomes" id="UP000799118"/>
    </source>
</evidence>
<gene>
    <name evidence="1" type="ORF">BT96DRAFT_946282</name>
</gene>
<keyword evidence="2" id="KW-1185">Reference proteome</keyword>
<protein>
    <submittedName>
        <fullName evidence="1">Uncharacterized protein</fullName>
    </submittedName>
</protein>
<name>A0A6A4GXR0_9AGAR</name>
<dbReference type="Proteomes" id="UP000799118">
    <property type="component" value="Unassembled WGS sequence"/>
</dbReference>
<reference evidence="1" key="1">
    <citation type="journal article" date="2019" name="Environ. Microbiol.">
        <title>Fungal ecological strategies reflected in gene transcription - a case study of two litter decomposers.</title>
        <authorList>
            <person name="Barbi F."/>
            <person name="Kohler A."/>
            <person name="Barry K."/>
            <person name="Baskaran P."/>
            <person name="Daum C."/>
            <person name="Fauchery L."/>
            <person name="Ihrmark K."/>
            <person name="Kuo A."/>
            <person name="LaButti K."/>
            <person name="Lipzen A."/>
            <person name="Morin E."/>
            <person name="Grigoriev I.V."/>
            <person name="Henrissat B."/>
            <person name="Lindahl B."/>
            <person name="Martin F."/>
        </authorList>
    </citation>
    <scope>NUCLEOTIDE SEQUENCE</scope>
    <source>
        <strain evidence="1">JB14</strain>
    </source>
</reference>
<accession>A0A6A4GXR0</accession>
<dbReference type="EMBL" id="ML769665">
    <property type="protein sequence ID" value="KAE9390233.1"/>
    <property type="molecule type" value="Genomic_DNA"/>
</dbReference>